<gene>
    <name evidence="1" type="primary">CR396586.2</name>
</gene>
<evidence type="ECO:0000313" key="1">
    <source>
        <dbReference type="EMBL" id="SBR59823.1"/>
    </source>
</evidence>
<dbReference type="Gene3D" id="1.20.58.130">
    <property type="match status" value="1"/>
</dbReference>
<reference evidence="1" key="2">
    <citation type="submission" date="2016-06" db="EMBL/GenBank/DDBJ databases">
        <title>The genome of a short-lived fish provides insights into sex chromosome evolution and the genetic control of aging.</title>
        <authorList>
            <person name="Reichwald K."/>
            <person name="Felder M."/>
            <person name="Petzold A."/>
            <person name="Koch P."/>
            <person name="Groth M."/>
            <person name="Platzer M."/>
        </authorList>
    </citation>
    <scope>NUCLEOTIDE SEQUENCE</scope>
    <source>
        <tissue evidence="1">Brain</tissue>
    </source>
</reference>
<accession>A0A1A8MSJ6</accession>
<organism evidence="1">
    <name type="scientific">Nothobranchius pienaari</name>
    <dbReference type="NCBI Taxonomy" id="704102"/>
    <lineage>
        <taxon>Eukaryota</taxon>
        <taxon>Metazoa</taxon>
        <taxon>Chordata</taxon>
        <taxon>Craniata</taxon>
        <taxon>Vertebrata</taxon>
        <taxon>Euteleostomi</taxon>
        <taxon>Actinopterygii</taxon>
        <taxon>Neopterygii</taxon>
        <taxon>Teleostei</taxon>
        <taxon>Neoteleostei</taxon>
        <taxon>Acanthomorphata</taxon>
        <taxon>Ovalentaria</taxon>
        <taxon>Atherinomorphae</taxon>
        <taxon>Cyprinodontiformes</taxon>
        <taxon>Nothobranchiidae</taxon>
        <taxon>Nothobranchius</taxon>
    </lineage>
</organism>
<sequence length="51" mass="5634">MTPTKSSGMAEILKDLREFRTETSPSFGALKTELNELRAEFTSIKKKNGGS</sequence>
<name>A0A1A8MSJ6_9TELE</name>
<dbReference type="AlphaFoldDB" id="A0A1A8MSJ6"/>
<dbReference type="EMBL" id="HAEF01018664">
    <property type="protein sequence ID" value="SBR59823.1"/>
    <property type="molecule type" value="Transcribed_RNA"/>
</dbReference>
<protein>
    <submittedName>
        <fullName evidence="1">Uncharacterized protein</fullName>
    </submittedName>
</protein>
<reference evidence="1" key="1">
    <citation type="submission" date="2016-05" db="EMBL/GenBank/DDBJ databases">
        <authorList>
            <person name="Lavstsen T."/>
            <person name="Jespersen J.S."/>
        </authorList>
    </citation>
    <scope>NUCLEOTIDE SEQUENCE</scope>
    <source>
        <tissue evidence="1">Brain</tissue>
    </source>
</reference>
<proteinExistence type="predicted"/>